<dbReference type="EMBL" id="GEZM01049106">
    <property type="protein sequence ID" value="JAV76098.1"/>
    <property type="molecule type" value="Transcribed_RNA"/>
</dbReference>
<evidence type="ECO:0000313" key="2">
    <source>
        <dbReference type="EMBL" id="JAV76092.1"/>
    </source>
</evidence>
<protein>
    <recommendedName>
        <fullName evidence="3">Transposase domain-containing protein</fullName>
    </recommendedName>
</protein>
<accession>A0A1Y1LR20</accession>
<dbReference type="AlphaFoldDB" id="A0A1Y1LR20"/>
<sequence length="686" mass="78615">MYTKRYKISRTVYRQAQVQTKLDVSSIIRSTAGPSSQIDPTSVDTNSCPSENSSVFHRTNDDLQNGDANLCIGSLSKDPIDVSHNVDSTTNISTNFSFQENVSNSDFSRQLARWAVTHEIPQVALNDLLKVLRTNFDVSLPCDSRTLLHTPRVIKNQLRIVDPGHYYHFGLLNCITKLLSICKPTLLCNYSTIEVCINIDGLPISKSSGSQFYPILCSLVFNRNVVNIVGIYHGYEKPKDANIFLKDFVDEAVILTNDGFQFNNQMYTFKINCFICDAPAKSFVTYIKGHSGYNSCTKCYIHGSHVNNRVCFPEIKDLRLRTHDDFISKQDEDHHMGTSILQTIPKLNMVRDFPLDYMHLILLGVVKKLLLFWCVGKPPNKLSSRQINLISDNLISFQHCIPCEFVRKPRSLNEVKRWKATEFRQFLLYTGPVVLKNILSHDLYLNFLSLHVACTILSKADHINHFRPYAKSNLKYFVESFKILYGAEFMSHNIHNLLHITDDTQIFGILDQFSAFPFENFLHTIKRYIRSSHRPLEQIICRLREIDFCSNSIDLDSSKDDIVLLSEHQKGPTLSINKAEEKQFRKFIFKSFTLTCLKGNNYCSLLDNDIVCIRNFVQNDHGIFIIGHKFSNVADLYTKPCQSSALGVQVVSQPKNLDMWNVKHLKCKCIALPYKEDKFAVFPLLH</sequence>
<name>A0A1Y1LR20_PHOPY</name>
<evidence type="ECO:0000256" key="1">
    <source>
        <dbReference type="SAM" id="MobiDB-lite"/>
    </source>
</evidence>
<reference evidence="2" key="1">
    <citation type="journal article" date="2016" name="Sci. Rep.">
        <title>Molecular characterization of firefly nuptial gifts: a multi-omics approach sheds light on postcopulatory sexual selection.</title>
        <authorList>
            <person name="Al-Wathiqui N."/>
            <person name="Fallon T.R."/>
            <person name="South A."/>
            <person name="Weng J.K."/>
            <person name="Lewis S.M."/>
        </authorList>
    </citation>
    <scope>NUCLEOTIDE SEQUENCE</scope>
</reference>
<feature type="region of interest" description="Disordered" evidence="1">
    <location>
        <begin position="31"/>
        <end position="50"/>
    </location>
</feature>
<organism evidence="2">
    <name type="scientific">Photinus pyralis</name>
    <name type="common">Common eastern firefly</name>
    <name type="synonym">Lampyris pyralis</name>
    <dbReference type="NCBI Taxonomy" id="7054"/>
    <lineage>
        <taxon>Eukaryota</taxon>
        <taxon>Metazoa</taxon>
        <taxon>Ecdysozoa</taxon>
        <taxon>Arthropoda</taxon>
        <taxon>Hexapoda</taxon>
        <taxon>Insecta</taxon>
        <taxon>Pterygota</taxon>
        <taxon>Neoptera</taxon>
        <taxon>Endopterygota</taxon>
        <taxon>Coleoptera</taxon>
        <taxon>Polyphaga</taxon>
        <taxon>Elateriformia</taxon>
        <taxon>Elateroidea</taxon>
        <taxon>Lampyridae</taxon>
        <taxon>Lampyrinae</taxon>
        <taxon>Photinus</taxon>
    </lineage>
</organism>
<dbReference type="EMBL" id="GEZM01049110">
    <property type="protein sequence ID" value="JAV76094.1"/>
    <property type="molecule type" value="Transcribed_RNA"/>
</dbReference>
<dbReference type="PANTHER" id="PTHR33053">
    <property type="entry name" value="PROTEIN, PUTATIVE-RELATED"/>
    <property type="match status" value="1"/>
</dbReference>
<dbReference type="EMBL" id="GEZM01049111">
    <property type="protein sequence ID" value="JAV76092.1"/>
    <property type="molecule type" value="Transcribed_RNA"/>
</dbReference>
<dbReference type="PANTHER" id="PTHR33053:SF26">
    <property type="entry name" value="TRANSPOSASE DOMAIN-CONTAINING PROTEIN"/>
    <property type="match status" value="1"/>
</dbReference>
<evidence type="ECO:0008006" key="3">
    <source>
        <dbReference type="Google" id="ProtNLM"/>
    </source>
</evidence>
<proteinExistence type="predicted"/>